<dbReference type="Proteomes" id="UP000185434">
    <property type="component" value="Chromosome"/>
</dbReference>
<organism evidence="8 9">
    <name type="scientific">Corynebacterium frankenforstense DSM 45800</name>
    <dbReference type="NCBI Taxonomy" id="1437875"/>
    <lineage>
        <taxon>Bacteria</taxon>
        <taxon>Bacillati</taxon>
        <taxon>Actinomycetota</taxon>
        <taxon>Actinomycetes</taxon>
        <taxon>Mycobacteriales</taxon>
        <taxon>Corynebacteriaceae</taxon>
        <taxon>Corynebacterium</taxon>
    </lineage>
</organism>
<evidence type="ECO:0000259" key="6">
    <source>
        <dbReference type="Pfam" id="PF02631"/>
    </source>
</evidence>
<dbReference type="AlphaFoldDB" id="A0A1L7CT86"/>
<reference evidence="8 9" key="1">
    <citation type="submission" date="2014-08" db="EMBL/GenBank/DDBJ databases">
        <title>Complete genome sequence of Corynebacterium frankenforstense ST18(T) (=DSM 45800(T)), isolated from raw cow milk.</title>
        <authorList>
            <person name="Ruckert C."/>
            <person name="Albersmeier A."/>
            <person name="Winkler A."/>
            <person name="Lipski A."/>
            <person name="Kalinowski J."/>
        </authorList>
    </citation>
    <scope>NUCLEOTIDE SEQUENCE [LARGE SCALE GENOMIC DNA]</scope>
    <source>
        <strain evidence="8 9">ST18</strain>
    </source>
</reference>
<proteinExistence type="inferred from homology"/>
<evidence type="ECO:0000256" key="3">
    <source>
        <dbReference type="ARBA" id="ARBA00018111"/>
    </source>
</evidence>
<feature type="domain" description="RecX first three-helical" evidence="7">
    <location>
        <begin position="38"/>
        <end position="76"/>
    </location>
</feature>
<dbReference type="InterPro" id="IPR003783">
    <property type="entry name" value="Regulatory_RecX"/>
</dbReference>
<evidence type="ECO:0000313" key="9">
    <source>
        <dbReference type="Proteomes" id="UP000185434"/>
    </source>
</evidence>
<comment type="similarity">
    <text evidence="2 5">Belongs to the RecX family.</text>
</comment>
<dbReference type="OrthoDB" id="5244465at2"/>
<dbReference type="Pfam" id="PF02631">
    <property type="entry name" value="RecX_HTH2"/>
    <property type="match status" value="1"/>
</dbReference>
<dbReference type="Gene3D" id="1.10.10.10">
    <property type="entry name" value="Winged helix-like DNA-binding domain superfamily/Winged helix DNA-binding domain"/>
    <property type="match status" value="2"/>
</dbReference>
<dbReference type="EMBL" id="CP009247">
    <property type="protein sequence ID" value="APT89064.1"/>
    <property type="molecule type" value="Genomic_DNA"/>
</dbReference>
<evidence type="ECO:0000256" key="2">
    <source>
        <dbReference type="ARBA" id="ARBA00009695"/>
    </source>
</evidence>
<evidence type="ECO:0000259" key="7">
    <source>
        <dbReference type="Pfam" id="PF21982"/>
    </source>
</evidence>
<feature type="domain" description="RecX second three-helical" evidence="6">
    <location>
        <begin position="83"/>
        <end position="124"/>
    </location>
</feature>
<name>A0A1L7CT86_9CORY</name>
<comment type="subcellular location">
    <subcellularLocation>
        <location evidence="1 5">Cytoplasm</location>
    </subcellularLocation>
</comment>
<protein>
    <recommendedName>
        <fullName evidence="3 5">Regulatory protein RecX</fullName>
    </recommendedName>
</protein>
<dbReference type="GO" id="GO:0005737">
    <property type="term" value="C:cytoplasm"/>
    <property type="evidence" value="ECO:0007669"/>
    <property type="project" value="UniProtKB-SubCell"/>
</dbReference>
<evidence type="ECO:0000313" key="8">
    <source>
        <dbReference type="EMBL" id="APT89064.1"/>
    </source>
</evidence>
<dbReference type="KEGG" id="cfk:CFRA_07140"/>
<dbReference type="HAMAP" id="MF_01114">
    <property type="entry name" value="RecX"/>
    <property type="match status" value="1"/>
</dbReference>
<accession>A0A1L7CT86</accession>
<dbReference type="InterPro" id="IPR053926">
    <property type="entry name" value="RecX_HTH_1st"/>
</dbReference>
<dbReference type="Pfam" id="PF21982">
    <property type="entry name" value="RecX_HTH1"/>
    <property type="match status" value="1"/>
</dbReference>
<dbReference type="InterPro" id="IPR036388">
    <property type="entry name" value="WH-like_DNA-bd_sf"/>
</dbReference>
<evidence type="ECO:0000256" key="1">
    <source>
        <dbReference type="ARBA" id="ARBA00004496"/>
    </source>
</evidence>
<evidence type="ECO:0000256" key="5">
    <source>
        <dbReference type="HAMAP-Rule" id="MF_01114"/>
    </source>
</evidence>
<dbReference type="InterPro" id="IPR053924">
    <property type="entry name" value="RecX_HTH_2nd"/>
</dbReference>
<comment type="function">
    <text evidence="5">Modulates RecA activity.</text>
</comment>
<dbReference type="STRING" id="1437875.CFRA_07140"/>
<dbReference type="PANTHER" id="PTHR33602:SF1">
    <property type="entry name" value="REGULATORY PROTEIN RECX FAMILY PROTEIN"/>
    <property type="match status" value="1"/>
</dbReference>
<evidence type="ECO:0000256" key="4">
    <source>
        <dbReference type="ARBA" id="ARBA00022490"/>
    </source>
</evidence>
<gene>
    <name evidence="5" type="primary">recX</name>
    <name evidence="8" type="ORF">CFRA_07140</name>
</gene>
<dbReference type="PANTHER" id="PTHR33602">
    <property type="entry name" value="REGULATORY PROTEIN RECX FAMILY PROTEIN"/>
    <property type="match status" value="1"/>
</dbReference>
<keyword evidence="4 5" id="KW-0963">Cytoplasm</keyword>
<keyword evidence="9" id="KW-1185">Reference proteome</keyword>
<dbReference type="GO" id="GO:0006282">
    <property type="term" value="P:regulation of DNA repair"/>
    <property type="evidence" value="ECO:0007669"/>
    <property type="project" value="UniProtKB-UniRule"/>
</dbReference>
<sequence>MAPDPERLARAVAALEAAAAGANPILDETEEEAKAAVRERALGLLDQRARSRAELRGRLKDKDFDSDVIDAVLDDLAGAGLIDDAAFAREWVRQRASRRGKSRRMLDHELERKGVGAGERAAALDQIDPEDERERALTLARKKARSVREVPADRRERDKALRRIVGVLARRGFPEGMSLALARQALDERLGELD</sequence>
<dbReference type="RefSeq" id="WP_075664047.1">
    <property type="nucleotide sequence ID" value="NZ_CP009247.1"/>
</dbReference>